<dbReference type="Proteomes" id="UP000184159">
    <property type="component" value="Unassembled WGS sequence"/>
</dbReference>
<dbReference type="GO" id="GO:0042781">
    <property type="term" value="F:3'-tRNA processing endoribonuclease activity"/>
    <property type="evidence" value="ECO:0007669"/>
    <property type="project" value="TreeGrafter"/>
</dbReference>
<evidence type="ECO:0000313" key="1">
    <source>
        <dbReference type="EMBL" id="SHF97173.1"/>
    </source>
</evidence>
<dbReference type="PANTHER" id="PTHR46018">
    <property type="entry name" value="ZINC PHOSPHODIESTERASE ELAC PROTEIN 1"/>
    <property type="match status" value="1"/>
</dbReference>
<name>A0A1M5G0C4_VIBGA</name>
<dbReference type="Pfam" id="PF23023">
    <property type="entry name" value="Anti-Pycsar_Apyc1"/>
    <property type="match status" value="1"/>
</dbReference>
<dbReference type="PANTHER" id="PTHR46018:SF2">
    <property type="entry name" value="ZINC PHOSPHODIESTERASE ELAC PROTEIN 1"/>
    <property type="match status" value="1"/>
</dbReference>
<sequence>MRIDVIGCGSAFAKNSNTSSLLLDDHWLIDCGPTVPRALFRRNVGADQIQAIYFTHIHPDHCAGVSALINNWKSFGRREPLTIFCQKEQQSALEFLVSFANWPSSELGFEIHWQEIIDSFQWNNWTIETADTQHEMPNKALAITTDGYKLFYSGDGRPTKQSIQLMRNADLAFQECASFQSLSDDSSHGDFFGCIELLAITQVKQLGLYHCWEEDLSDIKQQAGKIDKLFVSQDDLVIDLPQR</sequence>
<organism evidence="1 2">
    <name type="scientific">Vibrio gazogenes DSM 21264 = NBRC 103151</name>
    <dbReference type="NCBI Taxonomy" id="1123492"/>
    <lineage>
        <taxon>Bacteria</taxon>
        <taxon>Pseudomonadati</taxon>
        <taxon>Pseudomonadota</taxon>
        <taxon>Gammaproteobacteria</taxon>
        <taxon>Vibrionales</taxon>
        <taxon>Vibrionaceae</taxon>
        <taxon>Vibrio</taxon>
    </lineage>
</organism>
<dbReference type="InterPro" id="IPR036866">
    <property type="entry name" value="RibonucZ/Hydroxyglut_hydro"/>
</dbReference>
<dbReference type="AlphaFoldDB" id="A0A1M5G0C4"/>
<proteinExistence type="predicted"/>
<gene>
    <name evidence="1" type="ORF">SAMN02745781_03649</name>
</gene>
<evidence type="ECO:0000313" key="2">
    <source>
        <dbReference type="Proteomes" id="UP000184159"/>
    </source>
</evidence>
<dbReference type="SUPFAM" id="SSF56281">
    <property type="entry name" value="Metallo-hydrolase/oxidoreductase"/>
    <property type="match status" value="1"/>
</dbReference>
<protein>
    <submittedName>
        <fullName evidence="1">Ribonuclease BN, tRNA processing enzyme</fullName>
    </submittedName>
</protein>
<dbReference type="RefSeq" id="WP_072962542.1">
    <property type="nucleotide sequence ID" value="NZ_FQUH01000022.1"/>
</dbReference>
<dbReference type="CDD" id="cd16272">
    <property type="entry name" value="RNaseZ_MBL-fold"/>
    <property type="match status" value="1"/>
</dbReference>
<dbReference type="Gene3D" id="3.60.15.10">
    <property type="entry name" value="Ribonuclease Z/Hydroxyacylglutathione hydrolase-like"/>
    <property type="match status" value="1"/>
</dbReference>
<keyword evidence="2" id="KW-1185">Reference proteome</keyword>
<accession>A0A1M5G0C4</accession>
<dbReference type="EMBL" id="FQUH01000022">
    <property type="protein sequence ID" value="SHF97173.1"/>
    <property type="molecule type" value="Genomic_DNA"/>
</dbReference>
<reference evidence="2" key="1">
    <citation type="submission" date="2016-11" db="EMBL/GenBank/DDBJ databases">
        <authorList>
            <person name="Varghese N."/>
            <person name="Submissions S."/>
        </authorList>
    </citation>
    <scope>NUCLEOTIDE SEQUENCE [LARGE SCALE GENOMIC DNA]</scope>
    <source>
        <strain evidence="2">DSM 21264</strain>
    </source>
</reference>